<dbReference type="InterPro" id="IPR002052">
    <property type="entry name" value="DNA_methylase_N6_adenine_CS"/>
</dbReference>
<keyword evidence="4" id="KW-0808">Transferase</keyword>
<comment type="caution">
    <text evidence="8">The sequence shown here is derived from an EMBL/GenBank/DDBJ whole genome shotgun (WGS) entry which is preliminary data.</text>
</comment>
<reference evidence="8" key="1">
    <citation type="submission" date="2021-01" db="EMBL/GenBank/DDBJ databases">
        <title>Fulvivirga kasyanovii gen. nov., sp nov., a novel member of the phylum Bacteroidetes isolated from seawater in a mussel farm.</title>
        <authorList>
            <person name="Zhao L.-H."/>
            <person name="Wang Z.-J."/>
        </authorList>
    </citation>
    <scope>NUCLEOTIDE SEQUENCE</scope>
    <source>
        <strain evidence="8">29W222</strain>
    </source>
</reference>
<name>A0A937FUV0_9BACT</name>
<dbReference type="GO" id="GO:0003677">
    <property type="term" value="F:DNA binding"/>
    <property type="evidence" value="ECO:0007669"/>
    <property type="project" value="InterPro"/>
</dbReference>
<dbReference type="AlphaFoldDB" id="A0A937FUV0"/>
<dbReference type="InterPro" id="IPR029063">
    <property type="entry name" value="SAM-dependent_MTases_sf"/>
</dbReference>
<comment type="similarity">
    <text evidence="1">Belongs to the N(4)/N(6)-methyltransferase family.</text>
</comment>
<evidence type="ECO:0000256" key="3">
    <source>
        <dbReference type="ARBA" id="ARBA00022603"/>
    </source>
</evidence>
<evidence type="ECO:0000256" key="4">
    <source>
        <dbReference type="ARBA" id="ARBA00022679"/>
    </source>
</evidence>
<evidence type="ECO:0000256" key="6">
    <source>
        <dbReference type="ARBA" id="ARBA00047942"/>
    </source>
</evidence>
<evidence type="ECO:0000256" key="2">
    <source>
        <dbReference type="ARBA" id="ARBA00011900"/>
    </source>
</evidence>
<evidence type="ECO:0000256" key="5">
    <source>
        <dbReference type="ARBA" id="ARBA00022691"/>
    </source>
</evidence>
<keyword evidence="5" id="KW-0949">S-adenosyl-L-methionine</keyword>
<dbReference type="EC" id="2.1.1.72" evidence="2"/>
<evidence type="ECO:0000313" key="9">
    <source>
        <dbReference type="Proteomes" id="UP000614216"/>
    </source>
</evidence>
<comment type="catalytic activity">
    <reaction evidence="6">
        <text>a 2'-deoxyadenosine in DNA + S-adenosyl-L-methionine = an N(6)-methyl-2'-deoxyadenosine in DNA + S-adenosyl-L-homocysteine + H(+)</text>
        <dbReference type="Rhea" id="RHEA:15197"/>
        <dbReference type="Rhea" id="RHEA-COMP:12418"/>
        <dbReference type="Rhea" id="RHEA-COMP:12419"/>
        <dbReference type="ChEBI" id="CHEBI:15378"/>
        <dbReference type="ChEBI" id="CHEBI:57856"/>
        <dbReference type="ChEBI" id="CHEBI:59789"/>
        <dbReference type="ChEBI" id="CHEBI:90615"/>
        <dbReference type="ChEBI" id="CHEBI:90616"/>
        <dbReference type="EC" id="2.1.1.72"/>
    </reaction>
</comment>
<keyword evidence="3" id="KW-0489">Methyltransferase</keyword>
<dbReference type="RefSeq" id="WP_202854265.1">
    <property type="nucleotide sequence ID" value="NZ_JAEUGD010000001.1"/>
</dbReference>
<gene>
    <name evidence="8" type="ORF">JMN32_00260</name>
</gene>
<dbReference type="GO" id="GO:0008170">
    <property type="term" value="F:N-methyltransferase activity"/>
    <property type="evidence" value="ECO:0007669"/>
    <property type="project" value="InterPro"/>
</dbReference>
<sequence length="552" mass="63915">MDDKSVNTAEQLRQQLYRIAPEVFREGKIDWEKLKASLGEKTTYDNERYTLNWAGKGAAISQIYEPTKKTLTPVKGDSLNFDSCNNLFIEGENLEVLKLLGERYTQKVKMIYIDPPYNTGKDSFIYKDKFYESKKEYLKRTASTERSNTFQQNQHIAVNGNENGHYHSNWLNMIYPRLYLGRNLLKDEGVILIHIDENEINNLELVCNEIFGEENKLGTIIWDKGNPKGDAKRIAYQHEYIVVYARNKADFVNKSKLKRPKKNAQKILNKAASLYSKLGKSGVPADLKNVVKKYGMSEKLLHDYKRNITLEDINRDFYQWVQSQKNFSGGEKAYNKIDEHGNVYRTVSMAWPNKKKAPDEYFTPLTHPITKKKCPIPARGWRYPEKTMKKLLNDNMVIFGPDHKKQPERKYLLTENMFENVPSILFFGGSDDKYLRELDIPFENPKPYELAKELISYFTTNNQDIILDFFAGSGTTAHAVLDLNAYSPGRQFICVQLPEVIKKKSSGFDHIASLSLSRIKKSYQRIVESLPDDLKEEFETKQGVKVFKLTDC</sequence>
<dbReference type="PROSITE" id="PS00092">
    <property type="entry name" value="N6_MTASE"/>
    <property type="match status" value="1"/>
</dbReference>
<evidence type="ECO:0000256" key="1">
    <source>
        <dbReference type="ARBA" id="ARBA00006594"/>
    </source>
</evidence>
<keyword evidence="9" id="KW-1185">Reference proteome</keyword>
<dbReference type="Gene3D" id="3.40.50.150">
    <property type="entry name" value="Vaccinia Virus protein VP39"/>
    <property type="match status" value="1"/>
</dbReference>
<dbReference type="Pfam" id="PF01555">
    <property type="entry name" value="N6_N4_Mtase"/>
    <property type="match status" value="1"/>
</dbReference>
<dbReference type="EMBL" id="JAEUGD010000001">
    <property type="protein sequence ID" value="MBL6444720.1"/>
    <property type="molecule type" value="Genomic_DNA"/>
</dbReference>
<dbReference type="GO" id="GO:0009007">
    <property type="term" value="F:site-specific DNA-methyltransferase (adenine-specific) activity"/>
    <property type="evidence" value="ECO:0007669"/>
    <property type="project" value="UniProtKB-EC"/>
</dbReference>
<protein>
    <recommendedName>
        <fullName evidence="2">site-specific DNA-methyltransferase (adenine-specific)</fullName>
        <ecNumber evidence="2">2.1.1.72</ecNumber>
    </recommendedName>
</protein>
<organism evidence="8 9">
    <name type="scientific">Fulvivirga marina</name>
    <dbReference type="NCBI Taxonomy" id="2494733"/>
    <lineage>
        <taxon>Bacteria</taxon>
        <taxon>Pseudomonadati</taxon>
        <taxon>Bacteroidota</taxon>
        <taxon>Cytophagia</taxon>
        <taxon>Cytophagales</taxon>
        <taxon>Fulvivirgaceae</taxon>
        <taxon>Fulvivirga</taxon>
    </lineage>
</organism>
<dbReference type="SUPFAM" id="SSF53335">
    <property type="entry name" value="S-adenosyl-L-methionine-dependent methyltransferases"/>
    <property type="match status" value="1"/>
</dbReference>
<proteinExistence type="inferred from homology"/>
<feature type="domain" description="DNA methylase N-4/N-6" evidence="7">
    <location>
        <begin position="108"/>
        <end position="486"/>
    </location>
</feature>
<dbReference type="PRINTS" id="PR00506">
    <property type="entry name" value="D21N6MTFRASE"/>
</dbReference>
<dbReference type="GO" id="GO:0032259">
    <property type="term" value="P:methylation"/>
    <property type="evidence" value="ECO:0007669"/>
    <property type="project" value="UniProtKB-KW"/>
</dbReference>
<dbReference type="Proteomes" id="UP000614216">
    <property type="component" value="Unassembled WGS sequence"/>
</dbReference>
<evidence type="ECO:0000313" key="8">
    <source>
        <dbReference type="EMBL" id="MBL6444720.1"/>
    </source>
</evidence>
<dbReference type="PIRSF" id="PIRSF015855">
    <property type="entry name" value="TypeIII_Mtase_mKpnI"/>
    <property type="match status" value="1"/>
</dbReference>
<dbReference type="InterPro" id="IPR002295">
    <property type="entry name" value="N4/N6-MTase_EcoPI_Mod-like"/>
</dbReference>
<accession>A0A937FUV0</accession>
<dbReference type="InterPro" id="IPR002941">
    <property type="entry name" value="DNA_methylase_N4/N6"/>
</dbReference>
<evidence type="ECO:0000259" key="7">
    <source>
        <dbReference type="Pfam" id="PF01555"/>
    </source>
</evidence>